<dbReference type="OrthoDB" id="2505473at2759"/>
<dbReference type="EMBL" id="JACAZH010000010">
    <property type="protein sequence ID" value="KAF7357123.1"/>
    <property type="molecule type" value="Genomic_DNA"/>
</dbReference>
<dbReference type="Proteomes" id="UP000623467">
    <property type="component" value="Unassembled WGS sequence"/>
</dbReference>
<accession>A0A8H6Y9Y8</accession>
<evidence type="ECO:0000313" key="3">
    <source>
        <dbReference type="Proteomes" id="UP000623467"/>
    </source>
</evidence>
<dbReference type="AlphaFoldDB" id="A0A8H6Y9Y8"/>
<feature type="compositionally biased region" description="Acidic residues" evidence="1">
    <location>
        <begin position="50"/>
        <end position="60"/>
    </location>
</feature>
<gene>
    <name evidence="2" type="ORF">MSAN_01306400</name>
</gene>
<feature type="region of interest" description="Disordered" evidence="1">
    <location>
        <begin position="1"/>
        <end position="79"/>
    </location>
</feature>
<organism evidence="2 3">
    <name type="scientific">Mycena sanguinolenta</name>
    <dbReference type="NCBI Taxonomy" id="230812"/>
    <lineage>
        <taxon>Eukaryota</taxon>
        <taxon>Fungi</taxon>
        <taxon>Dikarya</taxon>
        <taxon>Basidiomycota</taxon>
        <taxon>Agaricomycotina</taxon>
        <taxon>Agaricomycetes</taxon>
        <taxon>Agaricomycetidae</taxon>
        <taxon>Agaricales</taxon>
        <taxon>Marasmiineae</taxon>
        <taxon>Mycenaceae</taxon>
        <taxon>Mycena</taxon>
    </lineage>
</organism>
<sequence>MSESSSPPTTRGRGRGKSRGGLGKYLRARGRGGGRGRPAEFTRRLLLEGEGPEDEDDEEAAERAAELAQKYSRRQLGTNADRYVEPEPVLDSDGASIFPCTILAIDNCRISDAPGPSILPTAGSADEDDVDHSLDHISSGGVKPVVSRKGKVEQIEWDHELEDLGREKASAEAIWDLKSRFRAKSEKLRKSAVVPGRERQLGSTYIEAPPLPLADGSQPPPKDPKEAMQDFLDDLLT</sequence>
<evidence type="ECO:0000256" key="1">
    <source>
        <dbReference type="SAM" id="MobiDB-lite"/>
    </source>
</evidence>
<protein>
    <submittedName>
        <fullName evidence="2">Uncharacterized protein</fullName>
    </submittedName>
</protein>
<evidence type="ECO:0000313" key="2">
    <source>
        <dbReference type="EMBL" id="KAF7357123.1"/>
    </source>
</evidence>
<comment type="caution">
    <text evidence="2">The sequence shown here is derived from an EMBL/GenBank/DDBJ whole genome shotgun (WGS) entry which is preliminary data.</text>
</comment>
<name>A0A8H6Y9Y8_9AGAR</name>
<feature type="compositionally biased region" description="Basic and acidic residues" evidence="1">
    <location>
        <begin position="37"/>
        <end position="47"/>
    </location>
</feature>
<reference evidence="2" key="1">
    <citation type="submission" date="2020-05" db="EMBL/GenBank/DDBJ databases">
        <title>Mycena genomes resolve the evolution of fungal bioluminescence.</title>
        <authorList>
            <person name="Tsai I.J."/>
        </authorList>
    </citation>
    <scope>NUCLEOTIDE SEQUENCE</scope>
    <source>
        <strain evidence="2">160909Yilan</strain>
    </source>
</reference>
<feature type="region of interest" description="Disordered" evidence="1">
    <location>
        <begin position="193"/>
        <end position="237"/>
    </location>
</feature>
<proteinExistence type="predicted"/>
<feature type="compositionally biased region" description="Low complexity" evidence="1">
    <location>
        <begin position="1"/>
        <end position="11"/>
    </location>
</feature>
<keyword evidence="3" id="KW-1185">Reference proteome</keyword>